<sequence length="111" mass="12072">MYSRYLDGFIYKLLFQVKAPAYYMGTPAPSTLPRGGSLLRAFSPAAPAPPTAGDRTSTLPAAGTYHTSNITFALYLRTSPRASSRVAHGSRWEMSFRLQPCGGIAFIIKPN</sequence>
<proteinExistence type="predicted"/>
<evidence type="ECO:0000313" key="2">
    <source>
        <dbReference type="Proteomes" id="UP001064048"/>
    </source>
</evidence>
<dbReference type="EMBL" id="CM046131">
    <property type="protein sequence ID" value="KAI8430597.1"/>
    <property type="molecule type" value="Genomic_DNA"/>
</dbReference>
<keyword evidence="2" id="KW-1185">Reference proteome</keyword>
<evidence type="ECO:0000313" key="1">
    <source>
        <dbReference type="EMBL" id="KAI8430597.1"/>
    </source>
</evidence>
<dbReference type="Proteomes" id="UP001064048">
    <property type="component" value="Chromosome Z"/>
</dbReference>
<protein>
    <submittedName>
        <fullName evidence="1">Uncharacterized protein</fullName>
    </submittedName>
</protein>
<organism evidence="1 2">
    <name type="scientific">Choristoneura fumiferana</name>
    <name type="common">Spruce budworm moth</name>
    <name type="synonym">Archips fumiferana</name>
    <dbReference type="NCBI Taxonomy" id="7141"/>
    <lineage>
        <taxon>Eukaryota</taxon>
        <taxon>Metazoa</taxon>
        <taxon>Ecdysozoa</taxon>
        <taxon>Arthropoda</taxon>
        <taxon>Hexapoda</taxon>
        <taxon>Insecta</taxon>
        <taxon>Pterygota</taxon>
        <taxon>Neoptera</taxon>
        <taxon>Endopterygota</taxon>
        <taxon>Lepidoptera</taxon>
        <taxon>Glossata</taxon>
        <taxon>Ditrysia</taxon>
        <taxon>Tortricoidea</taxon>
        <taxon>Tortricidae</taxon>
        <taxon>Tortricinae</taxon>
        <taxon>Choristoneura</taxon>
    </lineage>
</organism>
<name>A0ACC0K2B7_CHOFU</name>
<reference evidence="1 2" key="1">
    <citation type="journal article" date="2022" name="Genome Biol. Evol.">
        <title>The Spruce Budworm Genome: Reconstructing the Evolutionary History of Antifreeze Proteins.</title>
        <authorList>
            <person name="Beliveau C."/>
            <person name="Gagne P."/>
            <person name="Picq S."/>
            <person name="Vernygora O."/>
            <person name="Keeling C.I."/>
            <person name="Pinkney K."/>
            <person name="Doucet D."/>
            <person name="Wen F."/>
            <person name="Johnston J.S."/>
            <person name="Maaroufi H."/>
            <person name="Boyle B."/>
            <person name="Laroche J."/>
            <person name="Dewar K."/>
            <person name="Juretic N."/>
            <person name="Blackburn G."/>
            <person name="Nisole A."/>
            <person name="Brunet B."/>
            <person name="Brandao M."/>
            <person name="Lumley L."/>
            <person name="Duan J."/>
            <person name="Quan G."/>
            <person name="Lucarotti C.J."/>
            <person name="Roe A.D."/>
            <person name="Sperling F.A.H."/>
            <person name="Levesque R.C."/>
            <person name="Cusson M."/>
        </authorList>
    </citation>
    <scope>NUCLEOTIDE SEQUENCE [LARGE SCALE GENOMIC DNA]</scope>
    <source>
        <strain evidence="1">Glfc:IPQL:Cfum</strain>
    </source>
</reference>
<comment type="caution">
    <text evidence="1">The sequence shown here is derived from an EMBL/GenBank/DDBJ whole genome shotgun (WGS) entry which is preliminary data.</text>
</comment>
<gene>
    <name evidence="1" type="ORF">MSG28_000814</name>
</gene>
<accession>A0ACC0K2B7</accession>